<sequence length="176" mass="20219">MLCERCNKNEAKIHLIKSINGDNTGVWLCDNCANIFGELSIIKSSDGKDISFNKIINSLLGKFPLKDEKVTNLVCKACGTTYEEIKEKRILGCNKCYYYFKDNLIPVIKKNQGNIEHIGKIPKREGIIIKKKKKIKKLKSDIEKAIVIEDYEKAAVIRDEIWDLERELKEGVRNDK</sequence>
<proteinExistence type="predicted"/>
<name>A0ABS7KW24_CLOSR</name>
<accession>A0ABS7KW24</accession>
<gene>
    <name evidence="2" type="ORF">K5V21_04955</name>
</gene>
<evidence type="ECO:0000259" key="1">
    <source>
        <dbReference type="PROSITE" id="PS50151"/>
    </source>
</evidence>
<dbReference type="Proteomes" id="UP001299068">
    <property type="component" value="Unassembled WGS sequence"/>
</dbReference>
<organism evidence="2 3">
    <name type="scientific">Clostridium sardiniense</name>
    <name type="common">Clostridium absonum</name>
    <dbReference type="NCBI Taxonomy" id="29369"/>
    <lineage>
        <taxon>Bacteria</taxon>
        <taxon>Bacillati</taxon>
        <taxon>Bacillota</taxon>
        <taxon>Clostridia</taxon>
        <taxon>Eubacteriales</taxon>
        <taxon>Clostridiaceae</taxon>
        <taxon>Clostridium</taxon>
    </lineage>
</organism>
<dbReference type="InterPro" id="IPR001943">
    <property type="entry name" value="UVR_dom"/>
</dbReference>
<dbReference type="Gene3D" id="4.10.860.10">
    <property type="entry name" value="UVR domain"/>
    <property type="match status" value="1"/>
</dbReference>
<dbReference type="InterPro" id="IPR036876">
    <property type="entry name" value="UVR_dom_sf"/>
</dbReference>
<feature type="domain" description="UVR" evidence="1">
    <location>
        <begin position="132"/>
        <end position="167"/>
    </location>
</feature>
<dbReference type="Pfam" id="PF02151">
    <property type="entry name" value="UVR"/>
    <property type="match status" value="1"/>
</dbReference>
<keyword evidence="3" id="KW-1185">Reference proteome</keyword>
<protein>
    <submittedName>
        <fullName evidence="2">UvrB/UvrC motif-containing protein</fullName>
    </submittedName>
</protein>
<comment type="caution">
    <text evidence="2">The sequence shown here is derived from an EMBL/GenBank/DDBJ whole genome shotgun (WGS) entry which is preliminary data.</text>
</comment>
<dbReference type="RefSeq" id="WP_221859641.1">
    <property type="nucleotide sequence ID" value="NZ_JAIKTU010000003.1"/>
</dbReference>
<evidence type="ECO:0000313" key="3">
    <source>
        <dbReference type="Proteomes" id="UP001299068"/>
    </source>
</evidence>
<evidence type="ECO:0000313" key="2">
    <source>
        <dbReference type="EMBL" id="MBY0754803.1"/>
    </source>
</evidence>
<dbReference type="EMBL" id="JAIKTU010000003">
    <property type="protein sequence ID" value="MBY0754803.1"/>
    <property type="molecule type" value="Genomic_DNA"/>
</dbReference>
<dbReference type="PROSITE" id="PS50151">
    <property type="entry name" value="UVR"/>
    <property type="match status" value="1"/>
</dbReference>
<dbReference type="PIRSF" id="PIRSF015034">
    <property type="entry name" value="YacH"/>
    <property type="match status" value="1"/>
</dbReference>
<reference evidence="2 3" key="1">
    <citation type="journal article" date="2021" name="Cell Host Microbe">
        <title>in vivo commensal control of Clostridioides difficile virulence.</title>
        <authorList>
            <person name="Girinathan B.P."/>
            <person name="Dibenedetto N."/>
            <person name="Worley J.N."/>
            <person name="Peltier J."/>
            <person name="Arrieta-Ortiz M.L."/>
            <person name="Rupa Christinal Immanuel S."/>
            <person name="Lavin R."/>
            <person name="Delaney M.L."/>
            <person name="Cummins C."/>
            <person name="Hoffmann M."/>
            <person name="Luo Y."/>
            <person name="Gonzalez-Escalona N."/>
            <person name="Allard M."/>
            <person name="Onderdonk A.B."/>
            <person name="Gerber G.K."/>
            <person name="Sonenshein A.L."/>
            <person name="Baliga N."/>
            <person name="Dupuy B."/>
            <person name="Bry L."/>
        </authorList>
    </citation>
    <scope>NUCLEOTIDE SEQUENCE [LARGE SCALE GENOMIC DNA]</scope>
    <source>
        <strain evidence="2 3">DSM 599</strain>
    </source>
</reference>
<dbReference type="SUPFAM" id="SSF46600">
    <property type="entry name" value="C-terminal UvrC-binding domain of UvrB"/>
    <property type="match status" value="1"/>
</dbReference>
<dbReference type="PANTHER" id="PTHR38430">
    <property type="entry name" value="PROTEIN-ARGININE KINASE ACTIVATOR PROTEIN"/>
    <property type="match status" value="1"/>
</dbReference>
<dbReference type="InterPro" id="IPR025542">
    <property type="entry name" value="YacH"/>
</dbReference>
<dbReference type="PANTHER" id="PTHR38430:SF1">
    <property type="entry name" value="PROTEIN-ARGININE KINASE ACTIVATOR PROTEIN"/>
    <property type="match status" value="1"/>
</dbReference>